<reference evidence="1 2" key="1">
    <citation type="submission" date="2014-02" db="EMBL/GenBank/DDBJ databases">
        <authorList>
            <person name="Sears C."/>
            <person name="Carroll K."/>
            <person name="Sack B.R."/>
            <person name="Qadri F."/>
            <person name="Myers L.L."/>
            <person name="Chung G.-T."/>
            <person name="Escheverria P."/>
            <person name="Fraser C.M."/>
            <person name="Sadzewicz L."/>
            <person name="Shefchek K.A."/>
            <person name="Tallon L."/>
            <person name="Das S.P."/>
            <person name="Daugherty S."/>
            <person name="Mongodin E.F."/>
        </authorList>
    </citation>
    <scope>NUCLEOTIDE SEQUENCE [LARGE SCALE GENOMIC DNA]</scope>
    <source>
        <strain evidence="2">3988T(B)14</strain>
    </source>
</reference>
<proteinExistence type="predicted"/>
<comment type="caution">
    <text evidence="1">The sequence shown here is derived from an EMBL/GenBank/DDBJ whole genome shotgun (WGS) entry which is preliminary data.</text>
</comment>
<sequence>MYAELSIVITSIRSIFLLFLWQSSAIGEGGFNNSLRDSRKIFFEFVSAIRTIGATNCQSADNST</sequence>
<organism evidence="1 2">
    <name type="scientific">Bacteroides fragilis str. 3988T(B)14</name>
    <dbReference type="NCBI Taxonomy" id="1339315"/>
    <lineage>
        <taxon>Bacteria</taxon>
        <taxon>Pseudomonadati</taxon>
        <taxon>Bacteroidota</taxon>
        <taxon>Bacteroidia</taxon>
        <taxon>Bacteroidales</taxon>
        <taxon>Bacteroidaceae</taxon>
        <taxon>Bacteroides</taxon>
    </lineage>
</organism>
<evidence type="ECO:0000313" key="1">
    <source>
        <dbReference type="EMBL" id="EXY77108.1"/>
    </source>
</evidence>
<dbReference type="Proteomes" id="UP000020529">
    <property type="component" value="Unassembled WGS sequence"/>
</dbReference>
<gene>
    <name evidence="1" type="ORF">M124_3995</name>
</gene>
<protein>
    <submittedName>
        <fullName evidence="1">Uncharacterized protein</fullName>
    </submittedName>
</protein>
<dbReference type="PATRIC" id="fig|1339315.3.peg.20"/>
<dbReference type="EMBL" id="JGCY01000005">
    <property type="protein sequence ID" value="EXY77108.1"/>
    <property type="molecule type" value="Genomic_DNA"/>
</dbReference>
<evidence type="ECO:0000313" key="2">
    <source>
        <dbReference type="Proteomes" id="UP000020529"/>
    </source>
</evidence>
<dbReference type="AlphaFoldDB" id="A0A015UTK2"/>
<accession>A0A015UTK2</accession>
<name>A0A015UTK2_BACFG</name>